<name>H2EFB8_9VIRU</name>
<protein>
    <submittedName>
        <fullName evidence="1">Uncharacterized protein</fullName>
    </submittedName>
</protein>
<accession>H2EFB8</accession>
<proteinExistence type="predicted"/>
<reference evidence="1" key="1">
    <citation type="submission" date="2011-10" db="EMBL/GenBank/DDBJ databases">
        <title>Provirophages and transpovirons: unique mobilome of giant viruses.</title>
        <authorList>
            <person name="Desnues C."/>
            <person name="LaScola B."/>
            <person name="Yutin N."/>
            <person name="Fournous G."/>
            <person name="Koonin E."/>
            <person name="Raoult D."/>
        </authorList>
    </citation>
    <scope>NUCLEOTIDE SEQUENCE</scope>
    <source>
        <strain evidence="1">Mv13-mv</strain>
    </source>
</reference>
<organism evidence="1">
    <name type="scientific">Moumouvirus sp. 'Monve'</name>
    <dbReference type="NCBI Taxonomy" id="1128131"/>
    <lineage>
        <taxon>Viruses</taxon>
        <taxon>Varidnaviria</taxon>
        <taxon>Bamfordvirae</taxon>
        <taxon>Nucleocytoviricota</taxon>
        <taxon>Megaviricetes</taxon>
        <taxon>Imitervirales</taxon>
        <taxon>Mimiviridae</taxon>
        <taxon>Megamimivirinae</taxon>
        <taxon>Moumouvirus</taxon>
    </lineage>
</organism>
<dbReference type="EMBL" id="JN885999">
    <property type="protein sequence ID" value="AEX63183.1"/>
    <property type="molecule type" value="Genomic_DNA"/>
</dbReference>
<evidence type="ECO:0000313" key="1">
    <source>
        <dbReference type="EMBL" id="AEX63183.1"/>
    </source>
</evidence>
<sequence>MSTITYTLNNGIPTFQSGVGQNLVFGTMTREQEISKFVDNQRINIRLGNQLVGWLIWDHRCGGQKAYWRGYMMISPSKTKIFELIDEYDESEKLGLPLFDFESRAANGINIIGWDYCHGQTKHYNLIDACNDIWKTWNYVMYELD</sequence>
<gene>
    <name evidence="1" type="ORF">mv_R981</name>
</gene>